<dbReference type="Gene3D" id="2.130.10.10">
    <property type="entry name" value="YVTN repeat-like/Quinoprotein amine dehydrogenase"/>
    <property type="match status" value="2"/>
</dbReference>
<name>A0AAD5UIM2_9FUNG</name>
<dbReference type="InterPro" id="IPR036249">
    <property type="entry name" value="Thioredoxin-like_sf"/>
</dbReference>
<dbReference type="InterPro" id="IPR015943">
    <property type="entry name" value="WD40/YVTN_repeat-like_dom_sf"/>
</dbReference>
<dbReference type="InterPro" id="IPR001853">
    <property type="entry name" value="DSBA-like_thioredoxin_dom"/>
</dbReference>
<protein>
    <submittedName>
        <fullName evidence="4">Coronin-7</fullName>
    </submittedName>
</protein>
<dbReference type="InterPro" id="IPR015505">
    <property type="entry name" value="Coronin"/>
</dbReference>
<evidence type="ECO:0000313" key="5">
    <source>
        <dbReference type="Proteomes" id="UP001210925"/>
    </source>
</evidence>
<dbReference type="Proteomes" id="UP001210925">
    <property type="component" value="Unassembled WGS sequence"/>
</dbReference>
<dbReference type="AlphaFoldDB" id="A0AAD5UIM2"/>
<evidence type="ECO:0000313" key="4">
    <source>
        <dbReference type="EMBL" id="KAJ3255860.1"/>
    </source>
</evidence>
<dbReference type="SUPFAM" id="SSF52833">
    <property type="entry name" value="Thioredoxin-like"/>
    <property type="match status" value="1"/>
</dbReference>
<accession>A0AAD5UIM2</accession>
<dbReference type="Gene3D" id="3.40.30.10">
    <property type="entry name" value="Glutaredoxin"/>
    <property type="match status" value="1"/>
</dbReference>
<reference evidence="4" key="1">
    <citation type="submission" date="2020-05" db="EMBL/GenBank/DDBJ databases">
        <title>Phylogenomic resolution of chytrid fungi.</title>
        <authorList>
            <person name="Stajich J.E."/>
            <person name="Amses K."/>
            <person name="Simmons R."/>
            <person name="Seto K."/>
            <person name="Myers J."/>
            <person name="Bonds A."/>
            <person name="Quandt C.A."/>
            <person name="Barry K."/>
            <person name="Liu P."/>
            <person name="Grigoriev I."/>
            <person name="Longcore J.E."/>
            <person name="James T.Y."/>
        </authorList>
    </citation>
    <scope>NUCLEOTIDE SEQUENCE</scope>
    <source>
        <strain evidence="4">PLAUS21</strain>
    </source>
</reference>
<dbReference type="Pfam" id="PF16300">
    <property type="entry name" value="WD40_4"/>
    <property type="match status" value="2"/>
</dbReference>
<evidence type="ECO:0000256" key="1">
    <source>
        <dbReference type="ARBA" id="ARBA00009482"/>
    </source>
</evidence>
<keyword evidence="5" id="KW-1185">Reference proteome</keyword>
<sequence>MIDNGQGIMSLMYDDDSGMAFIAGRGDSKISWCEFNPTNPKLPLDTQRLPFSFSSTFIGATLVPKLALNVMEGEVNRILAITNDASIVPVIIRVPRKSYLDFHADIFPDTLKGIPYLSPEDWNSGKEPVLERVSLDPKKSKTSETQPQTTPTSGIERAGFNGVSTPPSLQTLSVKEVKQPPASKLDLPKHSSFKHLAVTQKLLLDDLKTGPVTASNESNGFEVLTVAFKNDGNLFSAITKNSEILVYNLQSAKLTSKGPSHKGSKAARLMWSNDQLISVGYSRLVRHNFSGSQREILVYKDTDVTSTIGNVIIDSSPSFLIPFLDEDTNVLILAAKGEGVMMFYEIDGSTPVFLNKAILPLGNTVAFANLPKTSVDVKGIEIIKGYRLTQTSITQLSFAVPRLRKEYFQDDIYPPTIDYTASLKISDWLQGKPVSEKRTNLCPSGMTPFIKSKSPSDLVPASLALWKQYWANGKVFNLENMVESLSPILGKNTKSIFEESTTGPIKAALQDATKEALDSGSFGAPWFVVEKDQQKQTFFGSDRLEAIACFLEEQYVGLNPDQPLNSKL</sequence>
<feature type="compositionally biased region" description="Low complexity" evidence="2">
    <location>
        <begin position="143"/>
        <end position="153"/>
    </location>
</feature>
<dbReference type="SUPFAM" id="SSF82171">
    <property type="entry name" value="DPP6 N-terminal domain-like"/>
    <property type="match status" value="1"/>
</dbReference>
<gene>
    <name evidence="4" type="primary">CORO7</name>
    <name evidence="4" type="ORF">HK103_005873</name>
</gene>
<dbReference type="PANTHER" id="PTHR10856">
    <property type="entry name" value="CORONIN"/>
    <property type="match status" value="1"/>
</dbReference>
<proteinExistence type="inferred from homology"/>
<feature type="region of interest" description="Disordered" evidence="2">
    <location>
        <begin position="132"/>
        <end position="162"/>
    </location>
</feature>
<dbReference type="Pfam" id="PF01323">
    <property type="entry name" value="DSBA"/>
    <property type="match status" value="1"/>
</dbReference>
<dbReference type="GO" id="GO:0016491">
    <property type="term" value="F:oxidoreductase activity"/>
    <property type="evidence" value="ECO:0007669"/>
    <property type="project" value="InterPro"/>
</dbReference>
<feature type="domain" description="DSBA-like thioredoxin" evidence="3">
    <location>
        <begin position="463"/>
        <end position="548"/>
    </location>
</feature>
<comment type="similarity">
    <text evidence="1">Belongs to the WD repeat coronin family.</text>
</comment>
<evidence type="ECO:0000256" key="2">
    <source>
        <dbReference type="SAM" id="MobiDB-lite"/>
    </source>
</evidence>
<comment type="caution">
    <text evidence="4">The sequence shown here is derived from an EMBL/GenBank/DDBJ whole genome shotgun (WGS) entry which is preliminary data.</text>
</comment>
<feature type="compositionally biased region" description="Basic and acidic residues" evidence="2">
    <location>
        <begin position="132"/>
        <end position="142"/>
    </location>
</feature>
<dbReference type="SMART" id="SM01167">
    <property type="entry name" value="DUF1900"/>
    <property type="match status" value="2"/>
</dbReference>
<evidence type="ECO:0000259" key="3">
    <source>
        <dbReference type="Pfam" id="PF01323"/>
    </source>
</evidence>
<dbReference type="EMBL" id="JADGKB010000059">
    <property type="protein sequence ID" value="KAJ3255860.1"/>
    <property type="molecule type" value="Genomic_DNA"/>
</dbReference>
<dbReference type="PANTHER" id="PTHR10856:SF20">
    <property type="entry name" value="CORONIN-7"/>
    <property type="match status" value="1"/>
</dbReference>
<organism evidence="4 5">
    <name type="scientific">Boothiomyces macroporosus</name>
    <dbReference type="NCBI Taxonomy" id="261099"/>
    <lineage>
        <taxon>Eukaryota</taxon>
        <taxon>Fungi</taxon>
        <taxon>Fungi incertae sedis</taxon>
        <taxon>Chytridiomycota</taxon>
        <taxon>Chytridiomycota incertae sedis</taxon>
        <taxon>Chytridiomycetes</taxon>
        <taxon>Rhizophydiales</taxon>
        <taxon>Terramycetaceae</taxon>
        <taxon>Boothiomyces</taxon>
    </lineage>
</organism>